<proteinExistence type="predicted"/>
<reference evidence="2 3" key="1">
    <citation type="submission" date="2020-08" db="EMBL/GenBank/DDBJ databases">
        <title>Genomic Encyclopedia of Type Strains, Phase IV (KMG-IV): sequencing the most valuable type-strain genomes for metagenomic binning, comparative biology and taxonomic classification.</title>
        <authorList>
            <person name="Goeker M."/>
        </authorList>
    </citation>
    <scope>NUCLEOTIDE SEQUENCE [LARGE SCALE GENOMIC DNA]</scope>
    <source>
        <strain evidence="2 3">DSM 29853</strain>
    </source>
</reference>
<keyword evidence="1" id="KW-0812">Transmembrane</keyword>
<accession>A0A7W6NM70</accession>
<protein>
    <submittedName>
        <fullName evidence="2">Low affinity Fe/Cu permease</fullName>
    </submittedName>
</protein>
<dbReference type="InterPro" id="IPR007251">
    <property type="entry name" value="Iron_permease_Fet4"/>
</dbReference>
<dbReference type="Pfam" id="PF04120">
    <property type="entry name" value="Iron_permease"/>
    <property type="match status" value="1"/>
</dbReference>
<evidence type="ECO:0000256" key="1">
    <source>
        <dbReference type="SAM" id="Phobius"/>
    </source>
</evidence>
<keyword evidence="3" id="KW-1185">Reference proteome</keyword>
<feature type="transmembrane region" description="Helical" evidence="1">
    <location>
        <begin position="58"/>
        <end position="77"/>
    </location>
</feature>
<feature type="transmembrane region" description="Helical" evidence="1">
    <location>
        <begin position="33"/>
        <end position="52"/>
    </location>
</feature>
<keyword evidence="1" id="KW-1133">Transmembrane helix</keyword>
<dbReference type="EMBL" id="JACIEZ010000008">
    <property type="protein sequence ID" value="MBB4066175.1"/>
    <property type="molecule type" value="Genomic_DNA"/>
</dbReference>
<name>A0A7W6NM70_9HYPH</name>
<dbReference type="RefSeq" id="WP_246365707.1">
    <property type="nucleotide sequence ID" value="NZ_JACIEZ010000008.1"/>
</dbReference>
<comment type="caution">
    <text evidence="2">The sequence shown here is derived from an EMBL/GenBank/DDBJ whole genome shotgun (WGS) entry which is preliminary data.</text>
</comment>
<evidence type="ECO:0000313" key="3">
    <source>
        <dbReference type="Proteomes" id="UP000528286"/>
    </source>
</evidence>
<keyword evidence="1" id="KW-0472">Membrane</keyword>
<gene>
    <name evidence="2" type="ORF">GGR23_003390</name>
</gene>
<evidence type="ECO:0000313" key="2">
    <source>
        <dbReference type="EMBL" id="MBB4066175.1"/>
    </source>
</evidence>
<organism evidence="2 3">
    <name type="scientific">Gellertiella hungarica</name>
    <dbReference type="NCBI Taxonomy" id="1572859"/>
    <lineage>
        <taxon>Bacteria</taxon>
        <taxon>Pseudomonadati</taxon>
        <taxon>Pseudomonadota</taxon>
        <taxon>Alphaproteobacteria</taxon>
        <taxon>Hyphomicrobiales</taxon>
        <taxon>Rhizobiaceae</taxon>
        <taxon>Gellertiella</taxon>
    </lineage>
</organism>
<dbReference type="GO" id="GO:0055085">
    <property type="term" value="P:transmembrane transport"/>
    <property type="evidence" value="ECO:0007669"/>
    <property type="project" value="InterPro"/>
</dbReference>
<dbReference type="AlphaFoldDB" id="A0A7W6NM70"/>
<sequence length="157" mass="17332">MTPMDASQETEKPKTDYFALFSNAVSEWAGKPVTFVLAVGGICIWAALGPFLDYSESWQLVVNTATTIITFLMIFVLQNSQNRDAKALQVKLDELILTNARAENCFIGAEALGEAELLRLRALLDAKLKAAEEGKSAEVRQDIEEHLEEKVRSAKIA</sequence>
<dbReference type="Proteomes" id="UP000528286">
    <property type="component" value="Unassembled WGS sequence"/>
</dbReference>